<feature type="transmembrane region" description="Helical" evidence="12">
    <location>
        <begin position="95"/>
        <end position="116"/>
    </location>
</feature>
<keyword evidence="14" id="KW-1185">Reference proteome</keyword>
<keyword evidence="10 12" id="KW-0408">Iron</keyword>
<proteinExistence type="inferred from homology"/>
<feature type="transmembrane region" description="Helical" evidence="12">
    <location>
        <begin position="350"/>
        <end position="373"/>
    </location>
</feature>
<evidence type="ECO:0000256" key="4">
    <source>
        <dbReference type="ARBA" id="ARBA00022475"/>
    </source>
</evidence>
<feature type="transmembrane region" description="Helical" evidence="12">
    <location>
        <begin position="182"/>
        <end position="202"/>
    </location>
</feature>
<comment type="subcellular location">
    <subcellularLocation>
        <location evidence="12">Cell inner membrane</location>
    </subcellularLocation>
    <subcellularLocation>
        <location evidence="1">Cell membrane</location>
        <topology evidence="1">Multi-pass membrane protein</topology>
    </subcellularLocation>
</comment>
<protein>
    <submittedName>
        <fullName evidence="13">Cytochrome bd ubiquinol oxidase subunit I</fullName>
    </submittedName>
</protein>
<comment type="caution">
    <text evidence="13">The sequence shown here is derived from an EMBL/GenBank/DDBJ whole genome shotgun (WGS) entry which is preliminary data.</text>
</comment>
<feature type="transmembrane region" description="Helical" evidence="12">
    <location>
        <begin position="12"/>
        <end position="34"/>
    </location>
</feature>
<gene>
    <name evidence="13" type="ORF">CAXC1_310012</name>
</gene>
<dbReference type="Proteomes" id="UP001314181">
    <property type="component" value="Unassembled WGS sequence"/>
</dbReference>
<feature type="transmembrane region" description="Helical" evidence="12">
    <location>
        <begin position="404"/>
        <end position="426"/>
    </location>
</feature>
<evidence type="ECO:0000256" key="11">
    <source>
        <dbReference type="ARBA" id="ARBA00023136"/>
    </source>
</evidence>
<dbReference type="PIRSF" id="PIRSF006446">
    <property type="entry name" value="Cyt_quinol_oxidase_1"/>
    <property type="match status" value="1"/>
</dbReference>
<feature type="transmembrane region" description="Helical" evidence="12">
    <location>
        <begin position="214"/>
        <end position="234"/>
    </location>
</feature>
<feature type="transmembrane region" description="Helical" evidence="12">
    <location>
        <begin position="54"/>
        <end position="75"/>
    </location>
</feature>
<evidence type="ECO:0000256" key="1">
    <source>
        <dbReference type="ARBA" id="ARBA00004651"/>
    </source>
</evidence>
<keyword evidence="5 12" id="KW-0349">Heme</keyword>
<keyword evidence="11 12" id="KW-0472">Membrane</keyword>
<dbReference type="Pfam" id="PF01654">
    <property type="entry name" value="Cyt_bd_oxida_I"/>
    <property type="match status" value="1"/>
</dbReference>
<dbReference type="EMBL" id="CAWVOK010000024">
    <property type="protein sequence ID" value="CAK8163170.1"/>
    <property type="molecule type" value="Genomic_DNA"/>
</dbReference>
<evidence type="ECO:0000256" key="12">
    <source>
        <dbReference type="PIRNR" id="PIRNR006446"/>
    </source>
</evidence>
<feature type="transmembrane region" description="Helical" evidence="12">
    <location>
        <begin position="313"/>
        <end position="338"/>
    </location>
</feature>
<dbReference type="RefSeq" id="WP_338364156.1">
    <property type="nucleotide sequence ID" value="NZ_CAWVOK010000024.1"/>
</dbReference>
<evidence type="ECO:0000313" key="14">
    <source>
        <dbReference type="Proteomes" id="UP001314181"/>
    </source>
</evidence>
<accession>A0ABP0EWK4</accession>
<dbReference type="PANTHER" id="PTHR30365">
    <property type="entry name" value="CYTOCHROME D UBIQUINOL OXIDASE"/>
    <property type="match status" value="1"/>
</dbReference>
<evidence type="ECO:0000256" key="3">
    <source>
        <dbReference type="ARBA" id="ARBA00022448"/>
    </source>
</evidence>
<evidence type="ECO:0000256" key="7">
    <source>
        <dbReference type="ARBA" id="ARBA00022723"/>
    </source>
</evidence>
<evidence type="ECO:0000256" key="9">
    <source>
        <dbReference type="ARBA" id="ARBA00022989"/>
    </source>
</evidence>
<dbReference type="PANTHER" id="PTHR30365:SF14">
    <property type="entry name" value="CYTOCHROME BD MENAQUINOL OXIDASE SUBUNIT I-RELATED"/>
    <property type="match status" value="1"/>
</dbReference>
<evidence type="ECO:0000256" key="6">
    <source>
        <dbReference type="ARBA" id="ARBA00022692"/>
    </source>
</evidence>
<evidence type="ECO:0000313" key="13">
    <source>
        <dbReference type="EMBL" id="CAK8163170.1"/>
    </source>
</evidence>
<evidence type="ECO:0000256" key="8">
    <source>
        <dbReference type="ARBA" id="ARBA00022982"/>
    </source>
</evidence>
<evidence type="ECO:0000256" key="10">
    <source>
        <dbReference type="ARBA" id="ARBA00023004"/>
    </source>
</evidence>
<evidence type="ECO:0000256" key="5">
    <source>
        <dbReference type="ARBA" id="ARBA00022617"/>
    </source>
</evidence>
<keyword evidence="3 12" id="KW-0813">Transport</keyword>
<keyword evidence="7 12" id="KW-0479">Metal-binding</keyword>
<organism evidence="13 14">
    <name type="scientific">Candidatus Xenohaliotis californiensis</name>
    <dbReference type="NCBI Taxonomy" id="84677"/>
    <lineage>
        <taxon>Bacteria</taxon>
        <taxon>Pseudomonadati</taxon>
        <taxon>Pseudomonadota</taxon>
        <taxon>Alphaproteobacteria</taxon>
        <taxon>Rickettsiales</taxon>
        <taxon>Anaplasmataceae</taxon>
        <taxon>Candidatus Xenohaliotis</taxon>
    </lineage>
</organism>
<keyword evidence="6 12" id="KW-0812">Transmembrane</keyword>
<sequence>MFDYTMLSRIQFTANITFHILFPTISIALSWFLFFFKVMYNKTKNKKWIEAYKLWVKIFALTFALGIVTGVTMSFQFGSNWPGFMETVGNIAGPLLAYEVLTSFFLEATFLGIMLFGMHKVSNALHTLATFLVAFGTTFSAFWIMSLNSWMQTPLGFEMRDGVAYPTNWIEIIFNPSMLDRLAHMLIASGLTTSFIIAGVASYQWLNNKKTPSVIVSIKVAVYAASTMSLMQLFSGDHLGLNTQKHQPAKLAAMEAMWETDTGMPLRLFAIPSTKERRNIFEIGIPKLGSLILTHKLNGEIKGLNDFKEHPPIIPLFFSFRAMFGIGILMLITSWIASIKIFRHGDINKFIAIMLFLMTFAGWLATILGWYIAEIGRQPYLVQGVLKTKDAAAIMPKQHIVASLTAYIITYIILLFAYIKTVFYIAKQSVINWYKITMSEA</sequence>
<keyword evidence="9 12" id="KW-1133">Transmembrane helix</keyword>
<feature type="transmembrane region" description="Helical" evidence="12">
    <location>
        <begin position="128"/>
        <end position="151"/>
    </location>
</feature>
<reference evidence="13 14" key="1">
    <citation type="submission" date="2024-01" db="EMBL/GenBank/DDBJ databases">
        <authorList>
            <person name="Kunselman E."/>
        </authorList>
    </citation>
    <scope>NUCLEOTIDE SEQUENCE [LARGE SCALE GENOMIC DNA]</scope>
    <source>
        <strain evidence="13">2 abalone samples</strain>
    </source>
</reference>
<keyword evidence="4 12" id="KW-1003">Cell membrane</keyword>
<keyword evidence="8 12" id="KW-0249">Electron transport</keyword>
<evidence type="ECO:0000256" key="2">
    <source>
        <dbReference type="ARBA" id="ARBA00009819"/>
    </source>
</evidence>
<comment type="similarity">
    <text evidence="2 12">Belongs to the cytochrome ubiquinol oxidase subunit 1 family.</text>
</comment>
<dbReference type="InterPro" id="IPR002585">
    <property type="entry name" value="Cyt-d_ubiquinol_oxidase_su_1"/>
</dbReference>
<name>A0ABP0EWK4_9RICK</name>